<evidence type="ECO:0000313" key="2">
    <source>
        <dbReference type="EMBL" id="MST83359.1"/>
    </source>
</evidence>
<feature type="chain" id="PRO_5029576684" evidence="1">
    <location>
        <begin position="20"/>
        <end position="188"/>
    </location>
</feature>
<gene>
    <name evidence="2" type="ORF">FYJ73_01430</name>
</gene>
<dbReference type="RefSeq" id="WP_154532893.1">
    <property type="nucleotide sequence ID" value="NZ_VUNG01000002.1"/>
</dbReference>
<dbReference type="Proteomes" id="UP000438914">
    <property type="component" value="Unassembled WGS sequence"/>
</dbReference>
<evidence type="ECO:0000313" key="3">
    <source>
        <dbReference type="Proteomes" id="UP000438914"/>
    </source>
</evidence>
<dbReference type="AlphaFoldDB" id="A0A7K0KBW4"/>
<evidence type="ECO:0000256" key="1">
    <source>
        <dbReference type="SAM" id="SignalP"/>
    </source>
</evidence>
<sequence length="188" mass="20136">MKKITLICLAALVTAFAMTGCKGKSTKTTTGSKDSVKAETTSDSTIYGVCGDGTSMNVVQLVTDAGDSIEFELPQTDDGTEAVLGGLLAGDRLAVIAGGTMDGMRVAKKVINLTTLQGKWTSLDKNFEILEGGTVKSNVQAEKNPWTSWKILNGQLILNTDTFNIDRLGGDSLYLENRQGIFVYTRQK</sequence>
<dbReference type="PROSITE" id="PS51257">
    <property type="entry name" value="PROKAR_LIPOPROTEIN"/>
    <property type="match status" value="1"/>
</dbReference>
<keyword evidence="3" id="KW-1185">Reference proteome</keyword>
<protein>
    <submittedName>
        <fullName evidence="2">Lipocalin family protein</fullName>
    </submittedName>
</protein>
<proteinExistence type="predicted"/>
<organism evidence="2 3">
    <name type="scientific">Hallella mizrahii</name>
    <dbReference type="NCBI Taxonomy" id="2606637"/>
    <lineage>
        <taxon>Bacteria</taxon>
        <taxon>Pseudomonadati</taxon>
        <taxon>Bacteroidota</taxon>
        <taxon>Bacteroidia</taxon>
        <taxon>Bacteroidales</taxon>
        <taxon>Prevotellaceae</taxon>
        <taxon>Hallella</taxon>
    </lineage>
</organism>
<dbReference type="EMBL" id="VUNG01000002">
    <property type="protein sequence ID" value="MST83359.1"/>
    <property type="molecule type" value="Genomic_DNA"/>
</dbReference>
<feature type="signal peptide" evidence="1">
    <location>
        <begin position="1"/>
        <end position="19"/>
    </location>
</feature>
<keyword evidence="1" id="KW-0732">Signal</keyword>
<reference evidence="2 3" key="1">
    <citation type="submission" date="2019-08" db="EMBL/GenBank/DDBJ databases">
        <title>In-depth cultivation of the pig gut microbiome towards novel bacterial diversity and tailored functional studies.</title>
        <authorList>
            <person name="Wylensek D."/>
            <person name="Hitch T.C.A."/>
            <person name="Clavel T."/>
        </authorList>
    </citation>
    <scope>NUCLEOTIDE SEQUENCE [LARGE SCALE GENOMIC DNA]</scope>
    <source>
        <strain evidence="2 3">LKV-178-WT-2A</strain>
    </source>
</reference>
<accession>A0A7K0KBW4</accession>
<name>A0A7K0KBW4_9BACT</name>
<comment type="caution">
    <text evidence="2">The sequence shown here is derived from an EMBL/GenBank/DDBJ whole genome shotgun (WGS) entry which is preliminary data.</text>
</comment>